<dbReference type="SUPFAM" id="SSF55331">
    <property type="entry name" value="Tautomerase/MIF"/>
    <property type="match status" value="1"/>
</dbReference>
<dbReference type="InterPro" id="IPR014347">
    <property type="entry name" value="Tautomerase/MIF_sf"/>
</dbReference>
<dbReference type="Pfam" id="PF01187">
    <property type="entry name" value="MIF"/>
    <property type="match status" value="1"/>
</dbReference>
<evidence type="ECO:0000256" key="7">
    <source>
        <dbReference type="ARBA" id="ARBA00038932"/>
    </source>
</evidence>
<dbReference type="Proteomes" id="UP000823909">
    <property type="component" value="Unassembled WGS sequence"/>
</dbReference>
<reference evidence="12" key="1">
    <citation type="journal article" date="2021" name="PeerJ">
        <title>Extensive microbial diversity within the chicken gut microbiome revealed by metagenomics and culture.</title>
        <authorList>
            <person name="Gilroy R."/>
            <person name="Ravi A."/>
            <person name="Getino M."/>
            <person name="Pursley I."/>
            <person name="Horton D.L."/>
            <person name="Alikhan N.F."/>
            <person name="Baker D."/>
            <person name="Gharbi K."/>
            <person name="Hall N."/>
            <person name="Watson M."/>
            <person name="Adriaenssens E.M."/>
            <person name="Foster-Nyarko E."/>
            <person name="Jarju S."/>
            <person name="Secka A."/>
            <person name="Antonio M."/>
            <person name="Oren A."/>
            <person name="Chaudhuri R.R."/>
            <person name="La Ragione R."/>
            <person name="Hildebrand F."/>
            <person name="Pallen M.J."/>
        </authorList>
    </citation>
    <scope>NUCLEOTIDE SEQUENCE</scope>
    <source>
        <strain evidence="12">ChiBcec15-3976</strain>
    </source>
</reference>
<evidence type="ECO:0000256" key="2">
    <source>
        <dbReference type="ARBA" id="ARBA00022514"/>
    </source>
</evidence>
<evidence type="ECO:0000256" key="1">
    <source>
        <dbReference type="ARBA" id="ARBA00004613"/>
    </source>
</evidence>
<dbReference type="GO" id="GO:0005615">
    <property type="term" value="C:extracellular space"/>
    <property type="evidence" value="ECO:0007669"/>
    <property type="project" value="UniProtKB-KW"/>
</dbReference>
<dbReference type="InterPro" id="IPR001398">
    <property type="entry name" value="Macrophage_inhib_fac"/>
</dbReference>
<evidence type="ECO:0000256" key="3">
    <source>
        <dbReference type="ARBA" id="ARBA00022525"/>
    </source>
</evidence>
<dbReference type="GO" id="GO:0004167">
    <property type="term" value="F:dopachrome isomerase activity"/>
    <property type="evidence" value="ECO:0007669"/>
    <property type="project" value="UniProtKB-EC"/>
</dbReference>
<protein>
    <recommendedName>
        <fullName evidence="11">L-dopachrome isomerase</fullName>
        <ecNumber evidence="8">5.3.2.1</ecNumber>
        <ecNumber evidence="7">5.3.3.12</ecNumber>
    </recommendedName>
    <alternativeName>
        <fullName evidence="9">L-dopachrome tautomerase</fullName>
    </alternativeName>
    <alternativeName>
        <fullName evidence="10">Phenylpyruvate tautomerase</fullName>
    </alternativeName>
</protein>
<dbReference type="PANTHER" id="PTHR11954:SF6">
    <property type="entry name" value="MACROPHAGE MIGRATION INHIBITORY FACTOR"/>
    <property type="match status" value="1"/>
</dbReference>
<accession>A0A9D2RGC0</accession>
<dbReference type="GO" id="GO:0050178">
    <property type="term" value="F:phenylpyruvate tautomerase activity"/>
    <property type="evidence" value="ECO:0007669"/>
    <property type="project" value="UniProtKB-EC"/>
</dbReference>
<evidence type="ECO:0000256" key="5">
    <source>
        <dbReference type="ARBA" id="ARBA00036735"/>
    </source>
</evidence>
<evidence type="ECO:0000256" key="11">
    <source>
        <dbReference type="ARBA" id="ARBA00042730"/>
    </source>
</evidence>
<evidence type="ECO:0000256" key="6">
    <source>
        <dbReference type="ARBA" id="ARBA00036823"/>
    </source>
</evidence>
<evidence type="ECO:0000313" key="12">
    <source>
        <dbReference type="EMBL" id="HJD42896.1"/>
    </source>
</evidence>
<evidence type="ECO:0000256" key="8">
    <source>
        <dbReference type="ARBA" id="ARBA00039086"/>
    </source>
</evidence>
<keyword evidence="3" id="KW-0964">Secreted</keyword>
<comment type="subcellular location">
    <subcellularLocation>
        <location evidence="1">Secreted</location>
    </subcellularLocation>
</comment>
<dbReference type="Gene3D" id="3.30.429.10">
    <property type="entry name" value="Macrophage Migration Inhibitory Factor"/>
    <property type="match status" value="1"/>
</dbReference>
<dbReference type="EC" id="5.3.3.12" evidence="7"/>
<proteinExistence type="predicted"/>
<dbReference type="AlphaFoldDB" id="A0A9D2RGC0"/>
<dbReference type="EC" id="5.3.2.1" evidence="8"/>
<evidence type="ECO:0000313" key="13">
    <source>
        <dbReference type="Proteomes" id="UP000823909"/>
    </source>
</evidence>
<organism evidence="12 13">
    <name type="scientific">Candidatus Mediterraneibacter quadrami</name>
    <dbReference type="NCBI Taxonomy" id="2838684"/>
    <lineage>
        <taxon>Bacteria</taxon>
        <taxon>Bacillati</taxon>
        <taxon>Bacillota</taxon>
        <taxon>Clostridia</taxon>
        <taxon>Lachnospirales</taxon>
        <taxon>Lachnospiraceae</taxon>
        <taxon>Mediterraneibacter</taxon>
    </lineage>
</organism>
<comment type="catalytic activity">
    <reaction evidence="5">
        <text>3-phenylpyruvate = enol-phenylpyruvate</text>
        <dbReference type="Rhea" id="RHEA:17097"/>
        <dbReference type="ChEBI" id="CHEBI:16815"/>
        <dbReference type="ChEBI" id="CHEBI:18005"/>
        <dbReference type="EC" id="5.3.2.1"/>
    </reaction>
</comment>
<name>A0A9D2RGC0_9FIRM</name>
<dbReference type="PANTHER" id="PTHR11954">
    <property type="entry name" value="D-DOPACHROME DECARBOXYLASE"/>
    <property type="match status" value="1"/>
</dbReference>
<dbReference type="GO" id="GO:0005125">
    <property type="term" value="F:cytokine activity"/>
    <property type="evidence" value="ECO:0007669"/>
    <property type="project" value="UniProtKB-KW"/>
</dbReference>
<comment type="catalytic activity">
    <reaction evidence="6">
        <text>L-dopachrome = 5,6-dihydroxyindole-2-carboxylate</text>
        <dbReference type="Rhea" id="RHEA:13041"/>
        <dbReference type="ChEBI" id="CHEBI:16875"/>
        <dbReference type="ChEBI" id="CHEBI:57509"/>
        <dbReference type="EC" id="5.3.3.12"/>
    </reaction>
</comment>
<sequence length="113" mass="12690">MPFIQINTSEKISVQQEEDLRVKAGQHISLLPDKTEDWLMMELCGERKMFFRGQTVPCAMIAVSLYGKAPAEAYAALTAALSGTVNQVLGIPPENIYVKYQETEYWGWNGANF</sequence>
<keyword evidence="2" id="KW-0202">Cytokine</keyword>
<reference evidence="12" key="2">
    <citation type="submission" date="2021-04" db="EMBL/GenBank/DDBJ databases">
        <authorList>
            <person name="Gilroy R."/>
        </authorList>
    </citation>
    <scope>NUCLEOTIDE SEQUENCE</scope>
    <source>
        <strain evidence="12">ChiBcec15-3976</strain>
    </source>
</reference>
<keyword evidence="4" id="KW-0413">Isomerase</keyword>
<evidence type="ECO:0000256" key="4">
    <source>
        <dbReference type="ARBA" id="ARBA00023235"/>
    </source>
</evidence>
<dbReference type="EMBL" id="DWUU01000048">
    <property type="protein sequence ID" value="HJD42896.1"/>
    <property type="molecule type" value="Genomic_DNA"/>
</dbReference>
<evidence type="ECO:0000256" key="10">
    <source>
        <dbReference type="ARBA" id="ARBA00041912"/>
    </source>
</evidence>
<gene>
    <name evidence="12" type="ORF">H9910_07800</name>
</gene>
<comment type="caution">
    <text evidence="12">The sequence shown here is derived from an EMBL/GenBank/DDBJ whole genome shotgun (WGS) entry which is preliminary data.</text>
</comment>
<evidence type="ECO:0000256" key="9">
    <source>
        <dbReference type="ARBA" id="ARBA00041631"/>
    </source>
</evidence>